<organism evidence="1 2">
    <name type="scientific">Ficus carica</name>
    <name type="common">Common fig</name>
    <dbReference type="NCBI Taxonomy" id="3494"/>
    <lineage>
        <taxon>Eukaryota</taxon>
        <taxon>Viridiplantae</taxon>
        <taxon>Streptophyta</taxon>
        <taxon>Embryophyta</taxon>
        <taxon>Tracheophyta</taxon>
        <taxon>Spermatophyta</taxon>
        <taxon>Magnoliopsida</taxon>
        <taxon>eudicotyledons</taxon>
        <taxon>Gunneridae</taxon>
        <taxon>Pentapetalae</taxon>
        <taxon>rosids</taxon>
        <taxon>fabids</taxon>
        <taxon>Rosales</taxon>
        <taxon>Moraceae</taxon>
        <taxon>Ficeae</taxon>
        <taxon>Ficus</taxon>
    </lineage>
</organism>
<protein>
    <submittedName>
        <fullName evidence="1">Uncharacterized protein</fullName>
    </submittedName>
</protein>
<gene>
    <name evidence="1" type="ORF">TIFTF001_021284</name>
</gene>
<keyword evidence="2" id="KW-1185">Reference proteome</keyword>
<evidence type="ECO:0000313" key="1">
    <source>
        <dbReference type="EMBL" id="GMN52142.1"/>
    </source>
</evidence>
<comment type="caution">
    <text evidence="1">The sequence shown here is derived from an EMBL/GenBank/DDBJ whole genome shotgun (WGS) entry which is preliminary data.</text>
</comment>
<name>A0AA88AFM3_FICCA</name>
<sequence>MFHIACSQWHRQQDLSQSPRSCEAHAKSHKPRKQLVGFSPRARICMLVVGAAATSKACGNGAKTVPVAVGPGGCCCETGHGPMTTLPSVQRAGTSTVGSIGGAGIGIVPMGRD</sequence>
<accession>A0AA88AFM3</accession>
<proteinExistence type="predicted"/>
<dbReference type="AlphaFoldDB" id="A0AA88AFM3"/>
<dbReference type="Proteomes" id="UP001187192">
    <property type="component" value="Unassembled WGS sequence"/>
</dbReference>
<dbReference type="EMBL" id="BTGU01000040">
    <property type="protein sequence ID" value="GMN52142.1"/>
    <property type="molecule type" value="Genomic_DNA"/>
</dbReference>
<evidence type="ECO:0000313" key="2">
    <source>
        <dbReference type="Proteomes" id="UP001187192"/>
    </source>
</evidence>
<reference evidence="1" key="1">
    <citation type="submission" date="2023-07" db="EMBL/GenBank/DDBJ databases">
        <title>draft genome sequence of fig (Ficus carica).</title>
        <authorList>
            <person name="Takahashi T."/>
            <person name="Nishimura K."/>
        </authorList>
    </citation>
    <scope>NUCLEOTIDE SEQUENCE</scope>
</reference>